<dbReference type="EMBL" id="JAHZIJ010000003">
    <property type="protein sequence ID" value="MBW7474639.1"/>
    <property type="molecule type" value="Genomic_DNA"/>
</dbReference>
<organism evidence="1 2">
    <name type="scientific">Paenibacillus oenotherae</name>
    <dbReference type="NCBI Taxonomy" id="1435645"/>
    <lineage>
        <taxon>Bacteria</taxon>
        <taxon>Bacillati</taxon>
        <taxon>Bacillota</taxon>
        <taxon>Bacilli</taxon>
        <taxon>Bacillales</taxon>
        <taxon>Paenibacillaceae</taxon>
        <taxon>Paenibacillus</taxon>
    </lineage>
</organism>
<dbReference type="Proteomes" id="UP000812277">
    <property type="component" value="Unassembled WGS sequence"/>
</dbReference>
<dbReference type="Gene3D" id="2.40.50.1020">
    <property type="entry name" value="LytTr DNA-binding domain"/>
    <property type="match status" value="1"/>
</dbReference>
<reference evidence="1 2" key="1">
    <citation type="submission" date="2021-07" db="EMBL/GenBank/DDBJ databases">
        <title>Paenibacillus radiodurans sp. nov., isolated from the southeastern edge of Tengger Desert.</title>
        <authorList>
            <person name="Zhang G."/>
        </authorList>
    </citation>
    <scope>NUCLEOTIDE SEQUENCE [LARGE SCALE GENOMIC DNA]</scope>
    <source>
        <strain evidence="1 2">DT7-4</strain>
    </source>
</reference>
<gene>
    <name evidence="1" type="ORF">K0T92_07770</name>
</gene>
<evidence type="ECO:0000313" key="2">
    <source>
        <dbReference type="Proteomes" id="UP000812277"/>
    </source>
</evidence>
<evidence type="ECO:0000313" key="1">
    <source>
        <dbReference type="EMBL" id="MBW7474639.1"/>
    </source>
</evidence>
<name>A0ABS7D445_9BACL</name>
<keyword evidence="2" id="KW-1185">Reference proteome</keyword>
<protein>
    <recommendedName>
        <fullName evidence="3">HTH LytTR-type domain-containing protein</fullName>
    </recommendedName>
</protein>
<evidence type="ECO:0008006" key="3">
    <source>
        <dbReference type="Google" id="ProtNLM"/>
    </source>
</evidence>
<dbReference type="RefSeq" id="WP_219871859.1">
    <property type="nucleotide sequence ID" value="NZ_JAHZIJ010000003.1"/>
</dbReference>
<proteinExistence type="predicted"/>
<sequence length="154" mass="17665">MYMLDASGKRTEVDIKEVCMIVPRKEGPLFVTADGAAYRFPQTTRELVGLFGDMGFELIDRNAIINMDKAVRFDAVDRKVYFHEYNEGTEQFYATVSAANQKKVNHLIRESGTAVMEYAIAAGEGRGRIARHIVSNYKPYRIYIFFNINRLCYN</sequence>
<comment type="caution">
    <text evidence="1">The sequence shown here is derived from an EMBL/GenBank/DDBJ whole genome shotgun (WGS) entry which is preliminary data.</text>
</comment>
<accession>A0ABS7D445</accession>